<dbReference type="RefSeq" id="WP_131868042.1">
    <property type="nucleotide sequence ID" value="NZ_SMCR01000027.1"/>
</dbReference>
<reference evidence="2 3" key="1">
    <citation type="submission" date="2019-03" db="EMBL/GenBank/DDBJ databases">
        <title>Genomic Encyclopedia of Type Strains, Phase IV (KMG-IV): sequencing the most valuable type-strain genomes for metagenomic binning, comparative biology and taxonomic classification.</title>
        <authorList>
            <person name="Goeker M."/>
        </authorList>
    </citation>
    <scope>NUCLEOTIDE SEQUENCE [LARGE SCALE GENOMIC DNA]</scope>
    <source>
        <strain evidence="2 3">DSM 19580</strain>
    </source>
</reference>
<evidence type="ECO:0000259" key="1">
    <source>
        <dbReference type="Pfam" id="PF15599"/>
    </source>
</evidence>
<dbReference type="Proteomes" id="UP000295719">
    <property type="component" value="Unassembled WGS sequence"/>
</dbReference>
<keyword evidence="3" id="KW-1185">Reference proteome</keyword>
<dbReference type="AlphaFoldDB" id="A0A4R3YG92"/>
<dbReference type="InterPro" id="IPR028952">
    <property type="entry name" value="Imm63"/>
</dbReference>
<name>A0A4R3YG92_9GAMM</name>
<evidence type="ECO:0000313" key="3">
    <source>
        <dbReference type="Proteomes" id="UP000295719"/>
    </source>
</evidence>
<organism evidence="2 3">
    <name type="scientific">Biostraticola tofi</name>
    <dbReference type="NCBI Taxonomy" id="466109"/>
    <lineage>
        <taxon>Bacteria</taxon>
        <taxon>Pseudomonadati</taxon>
        <taxon>Pseudomonadota</taxon>
        <taxon>Gammaproteobacteria</taxon>
        <taxon>Enterobacterales</taxon>
        <taxon>Bruguierivoracaceae</taxon>
        <taxon>Biostraticola</taxon>
    </lineage>
</organism>
<protein>
    <submittedName>
        <fullName evidence="2">Immunity protein 63 of polymorphic toxin system</fullName>
    </submittedName>
</protein>
<sequence>MEDISVIQNEVFRLGAKVNVPHNELIIITKPSAYGKPYLHISQDSYEYIYSERGYEFSRKSTKDLDELLYWIIYPAVHQMAVEYELMHRVDDYEDCRKIIFPKLIEYLEKINPLWAKKAEKELPPVSLFN</sequence>
<dbReference type="OrthoDB" id="5197199at2"/>
<dbReference type="EMBL" id="SMCR01000027">
    <property type="protein sequence ID" value="TCV90962.1"/>
    <property type="molecule type" value="Genomic_DNA"/>
</dbReference>
<evidence type="ECO:0000313" key="2">
    <source>
        <dbReference type="EMBL" id="TCV90962.1"/>
    </source>
</evidence>
<dbReference type="Pfam" id="PF15599">
    <property type="entry name" value="Imm63"/>
    <property type="match status" value="1"/>
</dbReference>
<feature type="domain" description="Immunity protein 63" evidence="1">
    <location>
        <begin position="43"/>
        <end position="122"/>
    </location>
</feature>
<comment type="caution">
    <text evidence="2">The sequence shown here is derived from an EMBL/GenBank/DDBJ whole genome shotgun (WGS) entry which is preliminary data.</text>
</comment>
<accession>A0A4R3YG92</accession>
<proteinExistence type="predicted"/>
<gene>
    <name evidence="2" type="ORF">EDC52_1272</name>
</gene>